<dbReference type="InterPro" id="IPR012337">
    <property type="entry name" value="RNaseH-like_sf"/>
</dbReference>
<feature type="compositionally biased region" description="Low complexity" evidence="1">
    <location>
        <begin position="12"/>
        <end position="41"/>
    </location>
</feature>
<dbReference type="InterPro" id="IPR037027">
    <property type="entry name" value="YqgF/RNaseH-like_dom_sf"/>
</dbReference>
<dbReference type="GO" id="GO:0000967">
    <property type="term" value="P:rRNA 5'-end processing"/>
    <property type="evidence" value="ECO:0007669"/>
    <property type="project" value="TreeGrafter"/>
</dbReference>
<dbReference type="GeneID" id="25731179"/>
<dbReference type="PANTHER" id="PTHR33317">
    <property type="entry name" value="POLYNUCLEOTIDYL TRANSFERASE, RIBONUCLEASE H-LIKE SUPERFAMILY PROTEIN"/>
    <property type="match status" value="1"/>
</dbReference>
<dbReference type="EMBL" id="KK104203">
    <property type="protein sequence ID" value="KIY94272.1"/>
    <property type="molecule type" value="Genomic_DNA"/>
</dbReference>
<accession>A0A0D2J2R7</accession>
<dbReference type="CDD" id="cd16964">
    <property type="entry name" value="YqgF"/>
    <property type="match status" value="1"/>
</dbReference>
<gene>
    <name evidence="2" type="ORF">MNEG_13691</name>
</gene>
<dbReference type="Gene3D" id="3.30.420.140">
    <property type="entry name" value="YqgF/RNase H-like domain"/>
    <property type="match status" value="1"/>
</dbReference>
<name>A0A0D2J2R7_9CHLO</name>
<protein>
    <recommendedName>
        <fullName evidence="4">YqgF/RNase H-like domain-containing protein</fullName>
    </recommendedName>
</protein>
<evidence type="ECO:0000313" key="3">
    <source>
        <dbReference type="Proteomes" id="UP000054498"/>
    </source>
</evidence>
<dbReference type="InterPro" id="IPR005227">
    <property type="entry name" value="YqgF"/>
</dbReference>
<dbReference type="PANTHER" id="PTHR33317:SF4">
    <property type="entry name" value="POLYNUCLEOTIDYL TRANSFERASE, RIBONUCLEASE H-LIKE SUPERFAMILY PROTEIN"/>
    <property type="match status" value="1"/>
</dbReference>
<evidence type="ECO:0000313" key="2">
    <source>
        <dbReference type="EMBL" id="KIY94272.1"/>
    </source>
</evidence>
<evidence type="ECO:0000256" key="1">
    <source>
        <dbReference type="SAM" id="MobiDB-lite"/>
    </source>
</evidence>
<reference evidence="2 3" key="1">
    <citation type="journal article" date="2013" name="BMC Genomics">
        <title>Reconstruction of the lipid metabolism for the microalga Monoraphidium neglectum from its genome sequence reveals characteristics suitable for biofuel production.</title>
        <authorList>
            <person name="Bogen C."/>
            <person name="Al-Dilaimi A."/>
            <person name="Albersmeier A."/>
            <person name="Wichmann J."/>
            <person name="Grundmann M."/>
            <person name="Rupp O."/>
            <person name="Lauersen K.J."/>
            <person name="Blifernez-Klassen O."/>
            <person name="Kalinowski J."/>
            <person name="Goesmann A."/>
            <person name="Mussgnug J.H."/>
            <person name="Kruse O."/>
        </authorList>
    </citation>
    <scope>NUCLEOTIDE SEQUENCE [LARGE SCALE GENOMIC DNA]</scope>
    <source>
        <strain evidence="2 3">SAG 48.87</strain>
    </source>
</reference>
<sequence length="287" mass="29878">MPPRLQLRRCEQQLQAPRPSSSASAAAPAAAAAGPAAGAPRPRVPIPQRALGVDYGTVWTGLATGELGRGAPLRVARGERNNAAALCREVIADALAHGAGGIVVGIPLRPGQHAGDPSSDSPHASRCRSFAETLSIMAGASGIDVFLYNEARTSAAAMVQVNISATDRLGNVGRQRKNEKQVDAWSAAMLLTRFFQNPGSAVRVKLRSIERRAPAAQQQQQRHQQRPQRQPQQQRRPRQQHQPEAGAGMEGAAAAPSGDEDPGGSSSSSSDAAVGPSLPAAEEGAKG</sequence>
<evidence type="ECO:0008006" key="4">
    <source>
        <dbReference type="Google" id="ProtNLM"/>
    </source>
</evidence>
<dbReference type="STRING" id="145388.A0A0D2J2R7"/>
<feature type="region of interest" description="Disordered" evidence="1">
    <location>
        <begin position="212"/>
        <end position="287"/>
    </location>
</feature>
<dbReference type="SUPFAM" id="SSF53098">
    <property type="entry name" value="Ribonuclease H-like"/>
    <property type="match status" value="1"/>
</dbReference>
<dbReference type="Proteomes" id="UP000054498">
    <property type="component" value="Unassembled WGS sequence"/>
</dbReference>
<dbReference type="RefSeq" id="XP_013893292.1">
    <property type="nucleotide sequence ID" value="XM_014037838.1"/>
</dbReference>
<proteinExistence type="predicted"/>
<keyword evidence="3" id="KW-1185">Reference proteome</keyword>
<feature type="region of interest" description="Disordered" evidence="1">
    <location>
        <begin position="1"/>
        <end position="45"/>
    </location>
</feature>
<dbReference type="OrthoDB" id="430851at2759"/>
<dbReference type="AlphaFoldDB" id="A0A0D2J2R7"/>
<dbReference type="Pfam" id="PF03652">
    <property type="entry name" value="RuvX"/>
    <property type="match status" value="1"/>
</dbReference>
<dbReference type="KEGG" id="mng:MNEG_13691"/>
<feature type="compositionally biased region" description="Low complexity" evidence="1">
    <location>
        <begin position="214"/>
        <end position="277"/>
    </location>
</feature>
<organism evidence="2 3">
    <name type="scientific">Monoraphidium neglectum</name>
    <dbReference type="NCBI Taxonomy" id="145388"/>
    <lineage>
        <taxon>Eukaryota</taxon>
        <taxon>Viridiplantae</taxon>
        <taxon>Chlorophyta</taxon>
        <taxon>core chlorophytes</taxon>
        <taxon>Chlorophyceae</taxon>
        <taxon>CS clade</taxon>
        <taxon>Sphaeropleales</taxon>
        <taxon>Selenastraceae</taxon>
        <taxon>Monoraphidium</taxon>
    </lineage>
</organism>